<accession>A0ACD5IGD3</accession>
<dbReference type="EMBL" id="CP130946">
    <property type="protein sequence ID" value="XRP72524.1"/>
    <property type="molecule type" value="Genomic_DNA"/>
</dbReference>
<gene>
    <name evidence="1" type="ORF">HF292_012080</name>
</gene>
<protein>
    <submittedName>
        <fullName evidence="1">HGGxSTG domain-containing protein</fullName>
    </submittedName>
</protein>
<proteinExistence type="predicted"/>
<organism evidence="1 2">
    <name type="scientific">Acidithiobacillus ferruginosus</name>
    <dbReference type="NCBI Taxonomy" id="3063951"/>
    <lineage>
        <taxon>Bacteria</taxon>
        <taxon>Pseudomonadati</taxon>
        <taxon>Pseudomonadota</taxon>
        <taxon>Acidithiobacillia</taxon>
        <taxon>Acidithiobacillales</taxon>
        <taxon>Acidithiobacillaceae</taxon>
        <taxon>Acidithiobacillus</taxon>
    </lineage>
</organism>
<dbReference type="Proteomes" id="UP001196097">
    <property type="component" value="Chromosome"/>
</dbReference>
<evidence type="ECO:0000313" key="1">
    <source>
        <dbReference type="EMBL" id="XRP72524.1"/>
    </source>
</evidence>
<keyword evidence="2" id="KW-1185">Reference proteome</keyword>
<sequence length="112" mass="12432">MAKNPYSMRGMARSLGLPYSLLMAGLKEERDMERTEGLPVGYRGDYKPFVDDSGQPRCGARCRDGHPCRAKGLGRGHRCKNHGGQSTGPKTEDGKRRALEALARGRENRRKS</sequence>
<evidence type="ECO:0000313" key="2">
    <source>
        <dbReference type="Proteomes" id="UP001196097"/>
    </source>
</evidence>
<reference evidence="1 2" key="1">
    <citation type="journal article" date="2021" name="ISME J.">
        <title>Genomic evolution of the class Acidithiobacillia: deep-branching Proteobacteria living in extreme acidic conditions.</title>
        <authorList>
            <person name="Moya-Beltran A."/>
            <person name="Beard S."/>
            <person name="Rojas-Villalobos C."/>
            <person name="Issotta F."/>
            <person name="Gallardo Y."/>
            <person name="Ulloa R."/>
            <person name="Giaveno A."/>
            <person name="Degli Esposti M."/>
            <person name="Johnson D.B."/>
            <person name="Quatrini R."/>
        </authorList>
    </citation>
    <scope>NUCLEOTIDE SEQUENCE [LARGE SCALE GENOMIC DNA]</scope>
    <source>
        <strain evidence="1 2">CF3</strain>
    </source>
</reference>
<name>A0ACD5IGD3_9PROT</name>